<gene>
    <name evidence="1" type="ORF">ERS013165_00920</name>
</gene>
<evidence type="ECO:0000313" key="2">
    <source>
        <dbReference type="Proteomes" id="UP000044806"/>
    </source>
</evidence>
<name>A0A655PK47_VIBCL</name>
<sequence>MLPRAEPPAILICFGLALKSATTCSQEVYFESPATTNAP</sequence>
<protein>
    <submittedName>
        <fullName evidence="1">Uncharacterized protein</fullName>
    </submittedName>
</protein>
<accession>A0A655PK47</accession>
<dbReference type="Proteomes" id="UP000044806">
    <property type="component" value="Unassembled WGS sequence"/>
</dbReference>
<dbReference type="AlphaFoldDB" id="A0A655PK47"/>
<proteinExistence type="predicted"/>
<evidence type="ECO:0000313" key="1">
    <source>
        <dbReference type="EMBL" id="CSA16349.1"/>
    </source>
</evidence>
<reference evidence="1 2" key="1">
    <citation type="submission" date="2015-07" db="EMBL/GenBank/DDBJ databases">
        <authorList>
            <consortium name="Pathogen Informatics"/>
        </authorList>
    </citation>
    <scope>NUCLEOTIDE SEQUENCE [LARGE SCALE GENOMIC DNA]</scope>
    <source>
        <strain evidence="1 2">A51</strain>
    </source>
</reference>
<dbReference type="EMBL" id="CWOW01000003">
    <property type="protein sequence ID" value="CSA16349.1"/>
    <property type="molecule type" value="Genomic_DNA"/>
</dbReference>
<organism evidence="1 2">
    <name type="scientific">Vibrio cholerae</name>
    <dbReference type="NCBI Taxonomy" id="666"/>
    <lineage>
        <taxon>Bacteria</taxon>
        <taxon>Pseudomonadati</taxon>
        <taxon>Pseudomonadota</taxon>
        <taxon>Gammaproteobacteria</taxon>
        <taxon>Vibrionales</taxon>
        <taxon>Vibrionaceae</taxon>
        <taxon>Vibrio</taxon>
    </lineage>
</organism>